<geneLocation type="mitochondrion" evidence="3"/>
<sequence length="120" mass="13155">MFRLVRSMLPAAKTGFSMAAFARSAGPKSRKTFLNTRTHKLSPELSAVCGGKKSLTRTAVTKQVWGYIKKNDLQKSSDKRVVVCDAKLKKVMGGKEIGMFRIGKAIQPHILGAVKSSKKM</sequence>
<dbReference type="AlphaFoldDB" id="A0A0G4J354"/>
<dbReference type="Pfam" id="PF02201">
    <property type="entry name" value="SWIB"/>
    <property type="match status" value="1"/>
</dbReference>
<dbReference type="EMBL" id="CDSF01000118">
    <property type="protein sequence ID" value="CEP01779.1"/>
    <property type="molecule type" value="Genomic_DNA"/>
</dbReference>
<dbReference type="SMART" id="SM00151">
    <property type="entry name" value="SWIB"/>
    <property type="match status" value="1"/>
</dbReference>
<reference evidence="2 4" key="1">
    <citation type="submission" date="2015-02" db="EMBL/GenBank/DDBJ databases">
        <authorList>
            <person name="Chooi Y.-H."/>
        </authorList>
    </citation>
    <scope>NUCLEOTIDE SEQUENCE [LARGE SCALE GENOMIC DNA]</scope>
    <source>
        <strain evidence="2">E3</strain>
    </source>
</reference>
<dbReference type="EMBL" id="OVEO01000009">
    <property type="protein sequence ID" value="SPQ98403.1"/>
    <property type="molecule type" value="Genomic_DNA"/>
</dbReference>
<dbReference type="Proteomes" id="UP000039324">
    <property type="component" value="Unassembled WGS sequence"/>
</dbReference>
<evidence type="ECO:0000313" key="2">
    <source>
        <dbReference type="EMBL" id="CEP01779.1"/>
    </source>
</evidence>
<dbReference type="OrthoDB" id="10251073at2759"/>
<dbReference type="STRING" id="37360.A0A0G4J354"/>
<feature type="domain" description="DM2" evidence="1">
    <location>
        <begin position="34"/>
        <end position="112"/>
    </location>
</feature>
<gene>
    <name evidence="2" type="ORF">PBRA_008721</name>
    <name evidence="3" type="ORF">PLBR_LOCUS5618</name>
</gene>
<keyword evidence="3" id="KW-0496">Mitochondrion</keyword>
<protein>
    <recommendedName>
        <fullName evidence="1">DM2 domain-containing protein</fullName>
    </recommendedName>
</protein>
<dbReference type="Gene3D" id="1.10.245.10">
    <property type="entry name" value="SWIB/MDM2 domain"/>
    <property type="match status" value="1"/>
</dbReference>
<evidence type="ECO:0000259" key="1">
    <source>
        <dbReference type="PROSITE" id="PS51925"/>
    </source>
</evidence>
<dbReference type="Proteomes" id="UP000290189">
    <property type="component" value="Unassembled WGS sequence"/>
</dbReference>
<dbReference type="SUPFAM" id="SSF47592">
    <property type="entry name" value="SWIB/MDM2 domain"/>
    <property type="match status" value="1"/>
</dbReference>
<dbReference type="PANTHER" id="PTHR13844">
    <property type="entry name" value="SWI/SNF-RELATED MATRIX-ASSOCIATED ACTIN-DEPENDENT REGULATOR OF CHROMATIN SUBFAMILY D"/>
    <property type="match status" value="1"/>
</dbReference>
<accession>A0A0G4J354</accession>
<dbReference type="CDD" id="cd10567">
    <property type="entry name" value="SWIB-MDM2_like"/>
    <property type="match status" value="1"/>
</dbReference>
<name>A0A0G4J354_PLABS</name>
<evidence type="ECO:0000313" key="4">
    <source>
        <dbReference type="Proteomes" id="UP000039324"/>
    </source>
</evidence>
<keyword evidence="4" id="KW-1185">Reference proteome</keyword>
<dbReference type="PROSITE" id="PS51925">
    <property type="entry name" value="SWIB_MDM2"/>
    <property type="match status" value="1"/>
</dbReference>
<organism evidence="2 4">
    <name type="scientific">Plasmodiophora brassicae</name>
    <name type="common">Clubroot disease agent</name>
    <dbReference type="NCBI Taxonomy" id="37360"/>
    <lineage>
        <taxon>Eukaryota</taxon>
        <taxon>Sar</taxon>
        <taxon>Rhizaria</taxon>
        <taxon>Endomyxa</taxon>
        <taxon>Phytomyxea</taxon>
        <taxon>Plasmodiophorida</taxon>
        <taxon>Plasmodiophoridae</taxon>
        <taxon>Plasmodiophora</taxon>
    </lineage>
</organism>
<dbReference type="InterPro" id="IPR003121">
    <property type="entry name" value="SWIB_MDM2_domain"/>
</dbReference>
<dbReference type="InterPro" id="IPR036885">
    <property type="entry name" value="SWIB_MDM2_dom_sf"/>
</dbReference>
<proteinExistence type="predicted"/>
<evidence type="ECO:0000313" key="3">
    <source>
        <dbReference type="EMBL" id="SPQ98403.1"/>
    </source>
</evidence>
<evidence type="ECO:0000313" key="5">
    <source>
        <dbReference type="Proteomes" id="UP000290189"/>
    </source>
</evidence>
<dbReference type="InterPro" id="IPR019835">
    <property type="entry name" value="SWIB_domain"/>
</dbReference>
<reference evidence="3 5" key="2">
    <citation type="submission" date="2018-03" db="EMBL/GenBank/DDBJ databases">
        <authorList>
            <person name="Fogelqvist J."/>
        </authorList>
    </citation>
    <scope>NUCLEOTIDE SEQUENCE [LARGE SCALE GENOMIC DNA]</scope>
</reference>